<organism evidence="1 2">
    <name type="scientific">Aeromonas veronii</name>
    <dbReference type="NCBI Taxonomy" id="654"/>
    <lineage>
        <taxon>Bacteria</taxon>
        <taxon>Pseudomonadati</taxon>
        <taxon>Pseudomonadota</taxon>
        <taxon>Gammaproteobacteria</taxon>
        <taxon>Aeromonadales</taxon>
        <taxon>Aeromonadaceae</taxon>
        <taxon>Aeromonas</taxon>
    </lineage>
</organism>
<protein>
    <submittedName>
        <fullName evidence="1">Uncharacterized protein</fullName>
    </submittedName>
</protein>
<sequence length="40" mass="4507">MAEQNGENLTMEHIISVVLKELKFGSIKDEMWLSKAGEIS</sequence>
<accession>A0A2T4N757</accession>
<comment type="caution">
    <text evidence="1">The sequence shown here is derived from an EMBL/GenBank/DDBJ whole genome shotgun (WGS) entry which is preliminary data.</text>
</comment>
<dbReference type="Proteomes" id="UP000241986">
    <property type="component" value="Unassembled WGS sequence"/>
</dbReference>
<gene>
    <name evidence="1" type="ORF">DAA48_04725</name>
</gene>
<proteinExistence type="predicted"/>
<reference evidence="1 2" key="1">
    <citation type="submission" date="2018-03" db="EMBL/GenBank/DDBJ databases">
        <title>Aeromonas veronii whole genome sequencing and analysis.</title>
        <authorList>
            <person name="Xie H."/>
            <person name="Liu T."/>
            <person name="Wang K."/>
        </authorList>
    </citation>
    <scope>NUCLEOTIDE SEQUENCE [LARGE SCALE GENOMIC DNA]</scope>
    <source>
        <strain evidence="1 2">XH.VA.1</strain>
    </source>
</reference>
<evidence type="ECO:0000313" key="2">
    <source>
        <dbReference type="Proteomes" id="UP000241986"/>
    </source>
</evidence>
<evidence type="ECO:0000313" key="1">
    <source>
        <dbReference type="EMBL" id="PTH82658.1"/>
    </source>
</evidence>
<name>A0A2T4N757_AERVE</name>
<dbReference type="EMBL" id="PZKL01000012">
    <property type="protein sequence ID" value="PTH82658.1"/>
    <property type="molecule type" value="Genomic_DNA"/>
</dbReference>
<dbReference type="AlphaFoldDB" id="A0A2T4N757"/>